<dbReference type="Gene3D" id="1.10.287.1060">
    <property type="entry name" value="ESAT-6-like"/>
    <property type="match status" value="1"/>
</dbReference>
<dbReference type="Proteomes" id="UP000295764">
    <property type="component" value="Unassembled WGS sequence"/>
</dbReference>
<reference evidence="2 3" key="1">
    <citation type="submission" date="2019-03" db="EMBL/GenBank/DDBJ databases">
        <title>Genomic analyses of the natural microbiome of Caenorhabditis elegans.</title>
        <authorList>
            <person name="Samuel B."/>
        </authorList>
    </citation>
    <scope>NUCLEOTIDE SEQUENCE [LARGE SCALE GENOMIC DNA]</scope>
    <source>
        <strain evidence="2 3">JUb65</strain>
    </source>
</reference>
<dbReference type="GeneID" id="92890775"/>
<protein>
    <submittedName>
        <fullName evidence="2">Uncharacterized protein</fullName>
    </submittedName>
</protein>
<dbReference type="EMBL" id="SNVW01000002">
    <property type="protein sequence ID" value="TDN45726.1"/>
    <property type="molecule type" value="Genomic_DNA"/>
</dbReference>
<feature type="compositionally biased region" description="Polar residues" evidence="1">
    <location>
        <begin position="89"/>
        <end position="102"/>
    </location>
</feature>
<dbReference type="AlphaFoldDB" id="A0A4R6DLF4"/>
<sequence length="111" mass="11654">MKFAMGAQVLTNLTKQTSGASGDLGTLVRKLADSAEPLQGRFNGAGRQAFDRFKAETDTIANELNGALASVLQGISGMDRSFQEGDQDMAQSTSSLEGSSNFDAARFSGRA</sequence>
<dbReference type="InterPro" id="IPR036689">
    <property type="entry name" value="ESAT-6-like_sf"/>
</dbReference>
<accession>A0A4R6DLF4</accession>
<dbReference type="Pfam" id="PF06013">
    <property type="entry name" value="WXG100"/>
    <property type="match status" value="1"/>
</dbReference>
<dbReference type="SUPFAM" id="SSF140453">
    <property type="entry name" value="EsxAB dimer-like"/>
    <property type="match status" value="1"/>
</dbReference>
<gene>
    <name evidence="2" type="ORF">EDF64_102135</name>
</gene>
<dbReference type="RefSeq" id="WP_027466433.1">
    <property type="nucleotide sequence ID" value="NZ_CP103853.1"/>
</dbReference>
<comment type="caution">
    <text evidence="2">The sequence shown here is derived from an EMBL/GenBank/DDBJ whole genome shotgun (WGS) entry which is preliminary data.</text>
</comment>
<dbReference type="InterPro" id="IPR010310">
    <property type="entry name" value="T7SS_ESAT-6-like"/>
</dbReference>
<evidence type="ECO:0000313" key="3">
    <source>
        <dbReference type="Proteomes" id="UP000295764"/>
    </source>
</evidence>
<organism evidence="2 3">
    <name type="scientific">Curtobacterium flaccumfaciens</name>
    <dbReference type="NCBI Taxonomy" id="2035"/>
    <lineage>
        <taxon>Bacteria</taxon>
        <taxon>Bacillati</taxon>
        <taxon>Actinomycetota</taxon>
        <taxon>Actinomycetes</taxon>
        <taxon>Micrococcales</taxon>
        <taxon>Microbacteriaceae</taxon>
        <taxon>Curtobacterium</taxon>
    </lineage>
</organism>
<name>A0A4R6DLF4_9MICO</name>
<feature type="region of interest" description="Disordered" evidence="1">
    <location>
        <begin position="80"/>
        <end position="111"/>
    </location>
</feature>
<dbReference type="OrthoDB" id="3826998at2"/>
<evidence type="ECO:0000256" key="1">
    <source>
        <dbReference type="SAM" id="MobiDB-lite"/>
    </source>
</evidence>
<proteinExistence type="predicted"/>
<evidence type="ECO:0000313" key="2">
    <source>
        <dbReference type="EMBL" id="TDN45726.1"/>
    </source>
</evidence>